<keyword evidence="9 16" id="KW-0479">Metal-binding</keyword>
<dbReference type="GO" id="GO:0051539">
    <property type="term" value="F:4 iron, 4 sulfur cluster binding"/>
    <property type="evidence" value="ECO:0007669"/>
    <property type="project" value="UniProtKB-UniRule"/>
</dbReference>
<dbReference type="GO" id="GO:0051287">
    <property type="term" value="F:NAD binding"/>
    <property type="evidence" value="ECO:0007669"/>
    <property type="project" value="UniProtKB-UniRule"/>
</dbReference>
<evidence type="ECO:0000256" key="7">
    <source>
        <dbReference type="ARBA" id="ARBA00022643"/>
    </source>
</evidence>
<dbReference type="Pfam" id="PF01512">
    <property type="entry name" value="Complex1_51K"/>
    <property type="match status" value="1"/>
</dbReference>
<dbReference type="PROSITE" id="PS00644">
    <property type="entry name" value="COMPLEX1_51K_1"/>
    <property type="match status" value="1"/>
</dbReference>
<reference evidence="18 19" key="1">
    <citation type="journal article" date="2009" name="Nucleic Acids Res.">
        <title>Analysis of complete genome sequence of Neorickettsia risticii: causative agent of Potomac horse fever.</title>
        <authorList>
            <person name="Lin M."/>
            <person name="Zhang C."/>
            <person name="Gibson K."/>
            <person name="Rikihisa Y."/>
        </authorList>
    </citation>
    <scope>NUCLEOTIDE SEQUENCE [LARGE SCALE GENOMIC DNA]</scope>
    <source>
        <strain evidence="18 19">Illinois</strain>
    </source>
</reference>
<dbReference type="InterPro" id="IPR050837">
    <property type="entry name" value="ComplexI_51kDa_subunit"/>
</dbReference>
<evidence type="ECO:0000256" key="14">
    <source>
        <dbReference type="ARBA" id="ARBA00025189"/>
    </source>
</evidence>
<dbReference type="Proteomes" id="UP000001627">
    <property type="component" value="Chromosome"/>
</dbReference>
<dbReference type="Gene3D" id="3.40.50.11540">
    <property type="entry name" value="NADH-ubiquinone oxidoreductase 51kDa subunit"/>
    <property type="match status" value="1"/>
</dbReference>
<dbReference type="Pfam" id="PF22461">
    <property type="entry name" value="SLBB_2"/>
    <property type="match status" value="1"/>
</dbReference>
<protein>
    <recommendedName>
        <fullName evidence="4 16">NADH-quinone oxidoreductase subunit F</fullName>
        <ecNumber evidence="16">7.1.1.-</ecNumber>
    </recommendedName>
</protein>
<dbReference type="InterPro" id="IPR019575">
    <property type="entry name" value="Nuop51_4Fe4S-bd"/>
</dbReference>
<accession>C6V5J9</accession>
<organism evidence="18 19">
    <name type="scientific">Neorickettsia risticii (strain Illinois)</name>
    <dbReference type="NCBI Taxonomy" id="434131"/>
    <lineage>
        <taxon>Bacteria</taxon>
        <taxon>Pseudomonadati</taxon>
        <taxon>Pseudomonadota</taxon>
        <taxon>Alphaproteobacteria</taxon>
        <taxon>Rickettsiales</taxon>
        <taxon>Anaplasmataceae</taxon>
        <taxon>Neorickettsia</taxon>
    </lineage>
</organism>
<evidence type="ECO:0000256" key="8">
    <source>
        <dbReference type="ARBA" id="ARBA00022719"/>
    </source>
</evidence>
<evidence type="ECO:0000256" key="12">
    <source>
        <dbReference type="ARBA" id="ARBA00023014"/>
    </source>
</evidence>
<dbReference type="SUPFAM" id="SSF140490">
    <property type="entry name" value="Nqo1C-terminal domain-like"/>
    <property type="match status" value="1"/>
</dbReference>
<dbReference type="GO" id="GO:0008137">
    <property type="term" value="F:NADH dehydrogenase (ubiquinone) activity"/>
    <property type="evidence" value="ECO:0007669"/>
    <property type="project" value="InterPro"/>
</dbReference>
<dbReference type="GO" id="GO:0048038">
    <property type="term" value="F:quinone binding"/>
    <property type="evidence" value="ECO:0007669"/>
    <property type="project" value="UniProtKB-KW"/>
</dbReference>
<dbReference type="STRING" id="434131.NRI_0692"/>
<feature type="domain" description="NADH-ubiquinone oxidoreductase 51kDa subunit iron-sulphur binding" evidence="17">
    <location>
        <begin position="325"/>
        <end position="370"/>
    </location>
</feature>
<evidence type="ECO:0000256" key="9">
    <source>
        <dbReference type="ARBA" id="ARBA00022723"/>
    </source>
</evidence>
<evidence type="ECO:0000256" key="11">
    <source>
        <dbReference type="ARBA" id="ARBA00023004"/>
    </source>
</evidence>
<evidence type="ECO:0000256" key="16">
    <source>
        <dbReference type="RuleBase" id="RU364066"/>
    </source>
</evidence>
<dbReference type="InterPro" id="IPR011538">
    <property type="entry name" value="Nuo51_FMN-bd"/>
</dbReference>
<sequence>MLKPEDRIFSNIQKRESITLSEALRRGDWKDTKKFLDKEPEWIIEEIKKSGLRGRGGAGFPTGIKWSFMPKEKEAGKPSYLVVNADESEPGTCKDRDIIRFEPHKLIEGIVLASHAMRIDVSYIYIRGEFYNESLVLEKVIHEAMDAHLIPEQLKIFVHRGAGAYICGEETALLESLEGKRGMPRMKPPFPAGCGLYGKPTTINNVESIASVPTILSRGSDWFANLGVKNSCGTKIFCISGHVNKPCNVEEALGIPLKFLIEKYAGGVIGGWDNLLAVIPGGSSVPMITKEVAETVTMDFDSLRAVGSALGTGGIIVMNKETDIIRAIERLSHFYMHESCGQCTPCREGTGWLWSLMKQLSEGKGKKSDVDFLLQLTKQIEGNTICALGDAAAWPIQGLIKNFRGEIEARQKG</sequence>
<dbReference type="PROSITE" id="PS00645">
    <property type="entry name" value="COMPLEX1_51K_2"/>
    <property type="match status" value="1"/>
</dbReference>
<dbReference type="FunFam" id="3.40.50.11540:FF:000001">
    <property type="entry name" value="NADH dehydrogenase [ubiquinone] flavoprotein 1, mitochondrial"/>
    <property type="match status" value="1"/>
</dbReference>
<keyword evidence="19" id="KW-1185">Reference proteome</keyword>
<evidence type="ECO:0000313" key="19">
    <source>
        <dbReference type="Proteomes" id="UP000001627"/>
    </source>
</evidence>
<dbReference type="EMBL" id="CP001431">
    <property type="protein sequence ID" value="ACT69673.1"/>
    <property type="molecule type" value="Genomic_DNA"/>
</dbReference>
<keyword evidence="6 16" id="KW-0285">Flavoprotein</keyword>
<keyword evidence="8 16" id="KW-0874">Quinone</keyword>
<keyword evidence="13 16" id="KW-0520">NAD</keyword>
<dbReference type="GO" id="GO:0010181">
    <property type="term" value="F:FMN binding"/>
    <property type="evidence" value="ECO:0007669"/>
    <property type="project" value="InterPro"/>
</dbReference>
<dbReference type="InterPro" id="IPR011537">
    <property type="entry name" value="NADH-UbQ_OxRdtase_suF"/>
</dbReference>
<evidence type="ECO:0000256" key="13">
    <source>
        <dbReference type="ARBA" id="ARBA00023027"/>
    </source>
</evidence>
<evidence type="ECO:0000256" key="5">
    <source>
        <dbReference type="ARBA" id="ARBA00022485"/>
    </source>
</evidence>
<keyword evidence="12 16" id="KW-0411">Iron-sulfur</keyword>
<proteinExistence type="inferred from homology"/>
<dbReference type="InterPro" id="IPR037225">
    <property type="entry name" value="Nuo51_FMN-bd_sf"/>
</dbReference>
<dbReference type="GO" id="GO:0016491">
    <property type="term" value="F:oxidoreductase activity"/>
    <property type="evidence" value="ECO:0007669"/>
    <property type="project" value="UniProtKB-KW"/>
</dbReference>
<keyword evidence="11 16" id="KW-0408">Iron</keyword>
<dbReference type="SUPFAM" id="SSF142019">
    <property type="entry name" value="Nqo1 FMN-binding domain-like"/>
    <property type="match status" value="1"/>
</dbReference>
<dbReference type="HOGENOM" id="CLU_014881_0_1_5"/>
<keyword evidence="7 16" id="KW-0288">FMN</keyword>
<comment type="cofactor">
    <cofactor evidence="2 16">
        <name>[4Fe-4S] cluster</name>
        <dbReference type="ChEBI" id="CHEBI:49883"/>
    </cofactor>
</comment>
<evidence type="ECO:0000256" key="3">
    <source>
        <dbReference type="ARBA" id="ARBA00007523"/>
    </source>
</evidence>
<evidence type="ECO:0000256" key="2">
    <source>
        <dbReference type="ARBA" id="ARBA00001966"/>
    </source>
</evidence>
<dbReference type="Gene3D" id="3.10.20.600">
    <property type="match status" value="1"/>
</dbReference>
<dbReference type="EC" id="7.1.1.-" evidence="16"/>
<dbReference type="Pfam" id="PF10589">
    <property type="entry name" value="NADH_4Fe-4S"/>
    <property type="match status" value="1"/>
</dbReference>
<comment type="cofactor">
    <cofactor evidence="1 16">
        <name>FMN</name>
        <dbReference type="ChEBI" id="CHEBI:58210"/>
    </cofactor>
</comment>
<dbReference type="eggNOG" id="COG1894">
    <property type="taxonomic scope" value="Bacteria"/>
</dbReference>
<keyword evidence="10" id="KW-1278">Translocase</keyword>
<dbReference type="InterPro" id="IPR037207">
    <property type="entry name" value="Nuop51_4Fe4S-bd_sf"/>
</dbReference>
<dbReference type="PANTHER" id="PTHR11780">
    <property type="entry name" value="NADH-UBIQUINONE OXIDOREDUCTASE FLAVOPROTEIN 1 NDUFV1"/>
    <property type="match status" value="1"/>
</dbReference>
<dbReference type="SMART" id="SM00928">
    <property type="entry name" value="NADH_4Fe-4S"/>
    <property type="match status" value="1"/>
</dbReference>
<dbReference type="AlphaFoldDB" id="C6V5J9"/>
<evidence type="ECO:0000256" key="6">
    <source>
        <dbReference type="ARBA" id="ARBA00022630"/>
    </source>
</evidence>
<dbReference type="OrthoDB" id="9761899at2"/>
<evidence type="ECO:0000256" key="10">
    <source>
        <dbReference type="ARBA" id="ARBA00022967"/>
    </source>
</evidence>
<evidence type="ECO:0000313" key="18">
    <source>
        <dbReference type="EMBL" id="ACT69673.1"/>
    </source>
</evidence>
<dbReference type="GO" id="GO:0046872">
    <property type="term" value="F:metal ion binding"/>
    <property type="evidence" value="ECO:0007669"/>
    <property type="project" value="UniProtKB-KW"/>
</dbReference>
<dbReference type="InterPro" id="IPR054765">
    <property type="entry name" value="SLBB_dom"/>
</dbReference>
<dbReference type="KEGG" id="nri:NRI_0692"/>
<evidence type="ECO:0000256" key="4">
    <source>
        <dbReference type="ARBA" id="ARBA00019901"/>
    </source>
</evidence>
<dbReference type="NCBIfam" id="TIGR01959">
    <property type="entry name" value="nuoF_fam"/>
    <property type="match status" value="1"/>
</dbReference>
<dbReference type="PANTHER" id="PTHR11780:SF10">
    <property type="entry name" value="NADH DEHYDROGENASE [UBIQUINONE] FLAVOPROTEIN 1, MITOCHONDRIAL"/>
    <property type="match status" value="1"/>
</dbReference>
<dbReference type="InterPro" id="IPR001949">
    <property type="entry name" value="NADH-UbQ_OxRdtase_51kDa_CS"/>
</dbReference>
<dbReference type="NCBIfam" id="NF010120">
    <property type="entry name" value="PRK13596.1"/>
    <property type="match status" value="1"/>
</dbReference>
<gene>
    <name evidence="18" type="primary">nuoF</name>
    <name evidence="18" type="ordered locus">NRI_0692</name>
</gene>
<name>C6V5J9_NEORI</name>
<comment type="function">
    <text evidence="14">NDH-1 shuttles electrons from NADH, via FMN and iron-sulfur (Fe-S) centers, to quinones in the respiratory chain. Couples the redox reaction to proton translocation (for every two electrons transferred, four hydrogen ions are translocated across the cytoplasmic membrane), and thus conserves the redox energy in a proton gradient.</text>
</comment>
<evidence type="ECO:0000256" key="1">
    <source>
        <dbReference type="ARBA" id="ARBA00001917"/>
    </source>
</evidence>
<keyword evidence="5 16" id="KW-0004">4Fe-4S</keyword>
<evidence type="ECO:0000256" key="15">
    <source>
        <dbReference type="ARBA" id="ARBA00047712"/>
    </source>
</evidence>
<comment type="similarity">
    <text evidence="3 16">Belongs to the complex I 51 kDa subunit family.</text>
</comment>
<comment type="catalytic activity">
    <reaction evidence="15 16">
        <text>a quinone + NADH + 5 H(+)(in) = a quinol + NAD(+) + 4 H(+)(out)</text>
        <dbReference type="Rhea" id="RHEA:57888"/>
        <dbReference type="ChEBI" id="CHEBI:15378"/>
        <dbReference type="ChEBI" id="CHEBI:24646"/>
        <dbReference type="ChEBI" id="CHEBI:57540"/>
        <dbReference type="ChEBI" id="CHEBI:57945"/>
        <dbReference type="ChEBI" id="CHEBI:132124"/>
    </reaction>
</comment>
<dbReference type="SUPFAM" id="SSF142984">
    <property type="entry name" value="Nqo1 middle domain-like"/>
    <property type="match status" value="1"/>
</dbReference>
<dbReference type="Gene3D" id="1.20.1440.230">
    <property type="entry name" value="NADH-ubiquinone oxidoreductase 51kDa subunit, iron-sulphur binding domain"/>
    <property type="match status" value="1"/>
</dbReference>
<dbReference type="RefSeq" id="WP_015816557.1">
    <property type="nucleotide sequence ID" value="NC_013009.1"/>
</dbReference>
<keyword evidence="18" id="KW-0560">Oxidoreductase</keyword>
<dbReference type="FunFam" id="1.20.1440.230:FF:000001">
    <property type="entry name" value="Mitochondrial NADH dehydrogenase flavoprotein 1"/>
    <property type="match status" value="1"/>
</dbReference>
<evidence type="ECO:0000259" key="17">
    <source>
        <dbReference type="SMART" id="SM00928"/>
    </source>
</evidence>
<dbReference type="FunFam" id="3.10.20.600:FF:000001">
    <property type="entry name" value="NADH dehydrogenase [ubiquinone] flavoprotein 1, mitochondrial"/>
    <property type="match status" value="1"/>
</dbReference>